<dbReference type="SUPFAM" id="SSF52540">
    <property type="entry name" value="P-loop containing nucleoside triphosphate hydrolases"/>
    <property type="match status" value="1"/>
</dbReference>
<evidence type="ECO:0000313" key="3">
    <source>
        <dbReference type="EMBL" id="QFU97774.1"/>
    </source>
</evidence>
<dbReference type="GO" id="GO:0005829">
    <property type="term" value="C:cytosol"/>
    <property type="evidence" value="ECO:0007669"/>
    <property type="project" value="TreeGrafter"/>
</dbReference>
<gene>
    <name evidence="3" type="ORF">KDY119_01278</name>
</gene>
<dbReference type="KEGG" id="lxl:KDY119_01278"/>
<dbReference type="GO" id="GO:0005525">
    <property type="term" value="F:GTP binding"/>
    <property type="evidence" value="ECO:0007669"/>
    <property type="project" value="InterPro"/>
</dbReference>
<proteinExistence type="predicted"/>
<keyword evidence="1" id="KW-0472">Membrane</keyword>
<keyword evidence="1" id="KW-0812">Transmembrane</keyword>
<dbReference type="GO" id="GO:0043024">
    <property type="term" value="F:ribosomal small subunit binding"/>
    <property type="evidence" value="ECO:0007669"/>
    <property type="project" value="TreeGrafter"/>
</dbReference>
<keyword evidence="4" id="KW-1185">Reference proteome</keyword>
<feature type="domain" description="G" evidence="2">
    <location>
        <begin position="58"/>
        <end position="200"/>
    </location>
</feature>
<evidence type="ECO:0000256" key="1">
    <source>
        <dbReference type="SAM" id="Phobius"/>
    </source>
</evidence>
<dbReference type="Gene3D" id="3.40.50.300">
    <property type="entry name" value="P-loop containing nucleotide triphosphate hydrolases"/>
    <property type="match status" value="1"/>
</dbReference>
<dbReference type="InterPro" id="IPR027417">
    <property type="entry name" value="P-loop_NTPase"/>
</dbReference>
<protein>
    <recommendedName>
        <fullName evidence="2">G domain-containing protein</fullName>
    </recommendedName>
</protein>
<feature type="transmembrane region" description="Helical" evidence="1">
    <location>
        <begin position="433"/>
        <end position="458"/>
    </location>
</feature>
<dbReference type="Pfam" id="PF01926">
    <property type="entry name" value="MMR_HSR1"/>
    <property type="match status" value="1"/>
</dbReference>
<dbReference type="RefSeq" id="WP_227994548.1">
    <property type="nucleotide sequence ID" value="NZ_BAABIH010000012.1"/>
</dbReference>
<dbReference type="EMBL" id="CP045529">
    <property type="protein sequence ID" value="QFU97774.1"/>
    <property type="molecule type" value="Genomic_DNA"/>
</dbReference>
<dbReference type="InterPro" id="IPR005662">
    <property type="entry name" value="GTPase_Era-like"/>
</dbReference>
<dbReference type="GO" id="GO:0019843">
    <property type="term" value="F:rRNA binding"/>
    <property type="evidence" value="ECO:0007669"/>
    <property type="project" value="TreeGrafter"/>
</dbReference>
<evidence type="ECO:0000259" key="2">
    <source>
        <dbReference type="Pfam" id="PF01926"/>
    </source>
</evidence>
<keyword evidence="1" id="KW-1133">Transmembrane helix</keyword>
<accession>A0A5P9Q8M0</accession>
<dbReference type="PANTHER" id="PTHR42698:SF1">
    <property type="entry name" value="GTPASE ERA, MITOCHONDRIAL"/>
    <property type="match status" value="1"/>
</dbReference>
<dbReference type="AlphaFoldDB" id="A0A5P9Q8M0"/>
<name>A0A5P9Q8M0_9MICO</name>
<evidence type="ECO:0000313" key="4">
    <source>
        <dbReference type="Proteomes" id="UP000326702"/>
    </source>
</evidence>
<dbReference type="InterPro" id="IPR006073">
    <property type="entry name" value="GTP-bd"/>
</dbReference>
<feature type="transmembrane region" description="Helical" evidence="1">
    <location>
        <begin position="478"/>
        <end position="500"/>
    </location>
</feature>
<dbReference type="GO" id="GO:0000028">
    <property type="term" value="P:ribosomal small subunit assembly"/>
    <property type="evidence" value="ECO:0007669"/>
    <property type="project" value="TreeGrafter"/>
</dbReference>
<dbReference type="PANTHER" id="PTHR42698">
    <property type="entry name" value="GTPASE ERA"/>
    <property type="match status" value="1"/>
</dbReference>
<sequence length="546" mass="57221">MSPRRRGATLGLPQRASALEAARQAGAGRLDPDLLARVDAVLGGSRARAALSSEHTVVALAGGTGAGKSSLFNALAGGAVQDVGVRRPTTSDAAAWVRGDGAGPLLDWLGIRERHEGDGRGDAPAETPALPDAPEGLVLLDLPDHDSVVVEHRERAERLVERADLLVWVLDPQKYADAALHERYLRPLAGHADVMVLVLNQVDRLTPADAAACLADVRRLAREDGLGDVPVLGVSARTGAGLAELRALLADAVRRREAATARRTADVRAVARDVLAACGDDLPDRASSAAQAELYRALEAAAGVDTVVDAVRASALKRARAATGWPVTRWLGRLRPDPLRRLRLDHAGGPDRDPDLVRSSLPSQSPAVAAQARVAVRGYVRTVTHGAPEAWARAVDQRAADAVAGLPDTLDRAVVATRLSAARPPRWWRAVDVVQWVLLGVAAVGLLWLGVLAVLGYLQLPRGGTPTWHGIPVPTGLLVVGVVAGLLLALVARALAGLGARRRARAARSRLRDAVATVADERVRLPVGEELAALSTCRASAAIAAS</sequence>
<reference evidence="3 4" key="1">
    <citation type="submission" date="2019-10" db="EMBL/GenBank/DDBJ databases">
        <title>Genome sequence of Luteimicrobium xylanilyticum HY-24.</title>
        <authorList>
            <person name="Kim D.Y."/>
            <person name="Park H.-Y."/>
        </authorList>
    </citation>
    <scope>NUCLEOTIDE SEQUENCE [LARGE SCALE GENOMIC DNA]</scope>
    <source>
        <strain evidence="3 4">HY-24</strain>
    </source>
</reference>
<organism evidence="3 4">
    <name type="scientific">Luteimicrobium xylanilyticum</name>
    <dbReference type="NCBI Taxonomy" id="1133546"/>
    <lineage>
        <taxon>Bacteria</taxon>
        <taxon>Bacillati</taxon>
        <taxon>Actinomycetota</taxon>
        <taxon>Actinomycetes</taxon>
        <taxon>Micrococcales</taxon>
        <taxon>Luteimicrobium</taxon>
    </lineage>
</organism>
<dbReference type="Proteomes" id="UP000326702">
    <property type="component" value="Chromosome"/>
</dbReference>